<evidence type="ECO:0000313" key="1">
    <source>
        <dbReference type="EMBL" id="EAQ81135.1"/>
    </source>
</evidence>
<dbReference type="EMBL" id="AANZ01000006">
    <property type="protein sequence ID" value="EAQ81135.1"/>
    <property type="molecule type" value="Genomic_DNA"/>
</dbReference>
<sequence>MTNFSCELRLSTILADCRTSKRNDHQAHERSANSRFFSRYQAVFAPDSSIFAGRRSVCKLLNYFLAGIYFCTESDHVWLRKLMNLVHRSPPKT</sequence>
<dbReference type="Proteomes" id="UP000004358">
    <property type="component" value="Unassembled WGS sequence"/>
</dbReference>
<dbReference type="AlphaFoldDB" id="A3ZR42"/>
<name>A3ZR42_9BACT</name>
<protein>
    <submittedName>
        <fullName evidence="1">Uncharacterized protein</fullName>
    </submittedName>
</protein>
<accession>A3ZR42</accession>
<proteinExistence type="predicted"/>
<gene>
    <name evidence="1" type="ORF">DSM3645_21227</name>
</gene>
<reference evidence="1 2" key="1">
    <citation type="submission" date="2006-02" db="EMBL/GenBank/DDBJ databases">
        <authorList>
            <person name="Amann R."/>
            <person name="Ferriera S."/>
            <person name="Johnson J."/>
            <person name="Kravitz S."/>
            <person name="Halpern A."/>
            <person name="Remington K."/>
            <person name="Beeson K."/>
            <person name="Tran B."/>
            <person name="Rogers Y.-H."/>
            <person name="Friedman R."/>
            <person name="Venter J.C."/>
        </authorList>
    </citation>
    <scope>NUCLEOTIDE SEQUENCE [LARGE SCALE GENOMIC DNA]</scope>
    <source>
        <strain evidence="1 2">DSM 3645</strain>
    </source>
</reference>
<evidence type="ECO:0000313" key="2">
    <source>
        <dbReference type="Proteomes" id="UP000004358"/>
    </source>
</evidence>
<organism evidence="1 2">
    <name type="scientific">Blastopirellula marina DSM 3645</name>
    <dbReference type="NCBI Taxonomy" id="314230"/>
    <lineage>
        <taxon>Bacteria</taxon>
        <taxon>Pseudomonadati</taxon>
        <taxon>Planctomycetota</taxon>
        <taxon>Planctomycetia</taxon>
        <taxon>Pirellulales</taxon>
        <taxon>Pirellulaceae</taxon>
        <taxon>Blastopirellula</taxon>
    </lineage>
</organism>
<dbReference type="STRING" id="314230.DSM3645_21227"/>
<dbReference type="HOGENOM" id="CLU_2393939_0_0_0"/>
<comment type="caution">
    <text evidence="1">The sequence shown here is derived from an EMBL/GenBank/DDBJ whole genome shotgun (WGS) entry which is preliminary data.</text>
</comment>